<dbReference type="InterPro" id="IPR041489">
    <property type="entry name" value="PDZ_6"/>
</dbReference>
<dbReference type="PANTHER" id="PTHR32060:SF30">
    <property type="entry name" value="CARBOXY-TERMINAL PROCESSING PROTEASE CTPA"/>
    <property type="match status" value="1"/>
</dbReference>
<dbReference type="KEGG" id="bbgw:UT28_C0001G0226"/>
<dbReference type="InterPro" id="IPR001478">
    <property type="entry name" value="PDZ"/>
</dbReference>
<dbReference type="GO" id="GO:0006508">
    <property type="term" value="P:proteolysis"/>
    <property type="evidence" value="ECO:0007669"/>
    <property type="project" value="UniProtKB-KW"/>
</dbReference>
<keyword evidence="6" id="KW-0812">Transmembrane</keyword>
<dbReference type="Pfam" id="PF17820">
    <property type="entry name" value="PDZ_6"/>
    <property type="match status" value="1"/>
</dbReference>
<dbReference type="InterPro" id="IPR004447">
    <property type="entry name" value="Peptidase_S41A"/>
</dbReference>
<dbReference type="InterPro" id="IPR055210">
    <property type="entry name" value="CtpA/B_N"/>
</dbReference>
<dbReference type="InterPro" id="IPR036034">
    <property type="entry name" value="PDZ_sf"/>
</dbReference>
<dbReference type="PROSITE" id="PS50106">
    <property type="entry name" value="PDZ"/>
    <property type="match status" value="1"/>
</dbReference>
<gene>
    <name evidence="8" type="primary">ctpA</name>
    <name evidence="8" type="ORF">UT28_C0001G0226</name>
</gene>
<dbReference type="Pfam" id="PF03572">
    <property type="entry name" value="Peptidase_S41"/>
    <property type="match status" value="1"/>
</dbReference>
<dbReference type="Gene3D" id="3.90.226.10">
    <property type="entry name" value="2-enoyl-CoA Hydratase, Chain A, domain 1"/>
    <property type="match status" value="1"/>
</dbReference>
<dbReference type="GO" id="GO:0004252">
    <property type="term" value="F:serine-type endopeptidase activity"/>
    <property type="evidence" value="ECO:0007669"/>
    <property type="project" value="UniProtKB-EC"/>
</dbReference>
<evidence type="ECO:0000256" key="1">
    <source>
        <dbReference type="ARBA" id="ARBA00009179"/>
    </source>
</evidence>
<dbReference type="EMBL" id="CP011213">
    <property type="protein sequence ID" value="AKM82037.1"/>
    <property type="molecule type" value="Genomic_DNA"/>
</dbReference>
<keyword evidence="4 5" id="KW-0720">Serine protease</keyword>
<dbReference type="SUPFAM" id="SSF52096">
    <property type="entry name" value="ClpP/crotonase"/>
    <property type="match status" value="1"/>
</dbReference>
<feature type="domain" description="PDZ" evidence="7">
    <location>
        <begin position="105"/>
        <end position="173"/>
    </location>
</feature>
<keyword evidence="2 5" id="KW-0645">Protease</keyword>
<dbReference type="Proteomes" id="UP000035648">
    <property type="component" value="Chromosome"/>
</dbReference>
<sequence length="402" mass="44448">MKKNLRIKRIQIGIGIAIFIVAGFFGYLIGHQNLVFERTLRPRIVNKELYKPRDLDFSLFWDTWNKVTGSYVGNFDSQKMLYGAMKGMVGAVGDPYTYFMDPTETKAFSDELSGQFSGIGAQLDVKDNVITIVAPLAESPAEKAGLKPQDQILKINGTDTNILTIDQAVSMIRGDENTKVKLVIMRKGWTDSKEFEITRAKITVKSVNWQMKDDNIAYISIGQFGDDTTPLMQQAAKEIADKKPKAIILDLRSNPGGYLNSSVDVTSFFVKKGSVVVREKDKNGHVTEEKTSLDPILKDYKVIVLVNGGSASAAEITAGALQDLNDSVLIGEKTFGKGSVQGLEELKDGSTLRVTIAHWFTPKDRAIDKQGIEPDIKVIISEDDIKAGHDPQLDRALEEVKK</sequence>
<name>A0A0G4B4W6_9BACT</name>
<dbReference type="SUPFAM" id="SSF50156">
    <property type="entry name" value="PDZ domain-like"/>
    <property type="match status" value="1"/>
</dbReference>
<dbReference type="STRING" id="1618337.UT28_C0001G0226"/>
<evidence type="ECO:0000256" key="2">
    <source>
        <dbReference type="ARBA" id="ARBA00022670"/>
    </source>
</evidence>
<dbReference type="Pfam" id="PF22694">
    <property type="entry name" value="CtpB_N-like"/>
    <property type="match status" value="1"/>
</dbReference>
<dbReference type="CDD" id="cd07560">
    <property type="entry name" value="Peptidase_S41_CPP"/>
    <property type="match status" value="1"/>
</dbReference>
<proteinExistence type="inferred from homology"/>
<evidence type="ECO:0000256" key="5">
    <source>
        <dbReference type="RuleBase" id="RU004404"/>
    </source>
</evidence>
<evidence type="ECO:0000256" key="6">
    <source>
        <dbReference type="SAM" id="Phobius"/>
    </source>
</evidence>
<dbReference type="FunFam" id="2.30.42.10:FF:000063">
    <property type="entry name" value="Peptidase, S41 family"/>
    <property type="match status" value="1"/>
</dbReference>
<dbReference type="AlphaFoldDB" id="A0A0G4B4W6"/>
<evidence type="ECO:0000256" key="4">
    <source>
        <dbReference type="ARBA" id="ARBA00022825"/>
    </source>
</evidence>
<keyword evidence="6" id="KW-0472">Membrane</keyword>
<feature type="transmembrane region" description="Helical" evidence="6">
    <location>
        <begin position="12"/>
        <end position="30"/>
    </location>
</feature>
<protein>
    <submittedName>
        <fullName evidence="8">Carboxy-terminal-processing protease, carboxyl-terminal processing protease</fullName>
        <ecNumber evidence="8">3.4.21.102</ecNumber>
    </submittedName>
</protein>
<organism evidence="8 9">
    <name type="scientific">Berkelbacteria bacterium GW2011_GWE1_39_12</name>
    <dbReference type="NCBI Taxonomy" id="1618337"/>
    <lineage>
        <taxon>Bacteria</taxon>
        <taxon>Candidatus Berkelbacteria</taxon>
    </lineage>
</organism>
<dbReference type="InterPro" id="IPR029045">
    <property type="entry name" value="ClpP/crotonase-like_dom_sf"/>
</dbReference>
<keyword evidence="3 5" id="KW-0378">Hydrolase</keyword>
<keyword evidence="6" id="KW-1133">Transmembrane helix</keyword>
<dbReference type="PANTHER" id="PTHR32060">
    <property type="entry name" value="TAIL-SPECIFIC PROTEASE"/>
    <property type="match status" value="1"/>
</dbReference>
<dbReference type="GO" id="GO:0030288">
    <property type="term" value="C:outer membrane-bounded periplasmic space"/>
    <property type="evidence" value="ECO:0007669"/>
    <property type="project" value="TreeGrafter"/>
</dbReference>
<evidence type="ECO:0000313" key="8">
    <source>
        <dbReference type="EMBL" id="AKM82037.1"/>
    </source>
</evidence>
<dbReference type="CDD" id="cd06782">
    <property type="entry name" value="cpPDZ_CPP-like"/>
    <property type="match status" value="1"/>
</dbReference>
<evidence type="ECO:0000313" key="9">
    <source>
        <dbReference type="Proteomes" id="UP000035648"/>
    </source>
</evidence>
<dbReference type="EC" id="3.4.21.102" evidence="8"/>
<dbReference type="SMART" id="SM00245">
    <property type="entry name" value="TSPc"/>
    <property type="match status" value="1"/>
</dbReference>
<accession>A0A0G4B4W6</accession>
<dbReference type="GO" id="GO:0007165">
    <property type="term" value="P:signal transduction"/>
    <property type="evidence" value="ECO:0007669"/>
    <property type="project" value="TreeGrafter"/>
</dbReference>
<dbReference type="Gene3D" id="2.30.42.10">
    <property type="match status" value="1"/>
</dbReference>
<reference evidence="8 9" key="1">
    <citation type="journal article" date="2015" name="Nature">
        <title>rRNA introns, odd ribosomes, and small enigmatic genomes across a large radiation of phyla.</title>
        <authorList>
            <person name="Brown C.T."/>
            <person name="Hug L.A."/>
            <person name="Thomas B.C."/>
            <person name="Sharon I."/>
            <person name="Castelle C.J."/>
            <person name="Singh A."/>
            <person name="Wilkins M.J."/>
            <person name="Williams K.H."/>
            <person name="Banfield J.F."/>
        </authorList>
    </citation>
    <scope>NUCLEOTIDE SEQUENCE [LARGE SCALE GENOMIC DNA]</scope>
</reference>
<dbReference type="InterPro" id="IPR005151">
    <property type="entry name" value="Tail-specific_protease"/>
</dbReference>
<dbReference type="Gene3D" id="3.30.750.44">
    <property type="match status" value="1"/>
</dbReference>
<evidence type="ECO:0000256" key="3">
    <source>
        <dbReference type="ARBA" id="ARBA00022801"/>
    </source>
</evidence>
<dbReference type="SMART" id="SM00228">
    <property type="entry name" value="PDZ"/>
    <property type="match status" value="1"/>
</dbReference>
<comment type="similarity">
    <text evidence="1 5">Belongs to the peptidase S41A family.</text>
</comment>
<dbReference type="NCBIfam" id="TIGR00225">
    <property type="entry name" value="prc"/>
    <property type="match status" value="1"/>
</dbReference>
<evidence type="ECO:0000259" key="7">
    <source>
        <dbReference type="PROSITE" id="PS50106"/>
    </source>
</evidence>